<evidence type="ECO:0000256" key="1">
    <source>
        <dbReference type="SAM" id="Phobius"/>
    </source>
</evidence>
<evidence type="ECO:0000313" key="2">
    <source>
        <dbReference type="EMBL" id="ABZ74927.1"/>
    </source>
</evidence>
<reference evidence="2" key="1">
    <citation type="submission" date="2008-01" db="EMBL/GenBank/DDBJ databases">
        <title>Complete sequence of Shewanella halifaxensis HAW-EB4.</title>
        <authorList>
            <consortium name="US DOE Joint Genome Institute"/>
            <person name="Copeland A."/>
            <person name="Lucas S."/>
            <person name="Lapidus A."/>
            <person name="Glavina del Rio T."/>
            <person name="Dalin E."/>
            <person name="Tice H."/>
            <person name="Bruce D."/>
            <person name="Goodwin L."/>
            <person name="Pitluck S."/>
            <person name="Sims D."/>
            <person name="Brettin T."/>
            <person name="Detter J.C."/>
            <person name="Han C."/>
            <person name="Kuske C.R."/>
            <person name="Schmutz J."/>
            <person name="Larimer F."/>
            <person name="Land M."/>
            <person name="Hauser L."/>
            <person name="Kyrpides N."/>
            <person name="Kim E."/>
            <person name="Zhao J.-S."/>
            <person name="Richardson P."/>
        </authorList>
    </citation>
    <scope>NUCLEOTIDE SEQUENCE [LARGE SCALE GENOMIC DNA]</scope>
    <source>
        <strain evidence="2">HAW-EB4</strain>
    </source>
</reference>
<dbReference type="STRING" id="458817.Shal_0351"/>
<dbReference type="HOGENOM" id="CLU_1894765_0_0_6"/>
<keyword evidence="1" id="KW-0812">Transmembrane</keyword>
<keyword evidence="3" id="KW-1185">Reference proteome</keyword>
<protein>
    <recommendedName>
        <fullName evidence="4">Orphan protein</fullName>
    </recommendedName>
</protein>
<dbReference type="AlphaFoldDB" id="B0TPQ6"/>
<evidence type="ECO:0000313" key="3">
    <source>
        <dbReference type="Proteomes" id="UP000001317"/>
    </source>
</evidence>
<sequence>MEQSITRHKMDTTMDTVTIANGYWYYFNDEEVRITAHGSGFTGKETIYVNDELITEKRNLGMKSAHEFCYLGNDYQVTFEVSSLLTATVVCTLYKNGKYMATETKAYLNMDSKSALKRIFMFFVAGMVFGGLAAWLVHQFTG</sequence>
<proteinExistence type="predicted"/>
<dbReference type="KEGG" id="shl:Shal_0351"/>
<evidence type="ECO:0008006" key="4">
    <source>
        <dbReference type="Google" id="ProtNLM"/>
    </source>
</evidence>
<keyword evidence="1" id="KW-1133">Transmembrane helix</keyword>
<dbReference type="Proteomes" id="UP000001317">
    <property type="component" value="Chromosome"/>
</dbReference>
<dbReference type="EMBL" id="CP000931">
    <property type="protein sequence ID" value="ABZ74927.1"/>
    <property type="molecule type" value="Genomic_DNA"/>
</dbReference>
<organism evidence="2 3">
    <name type="scientific">Shewanella halifaxensis (strain HAW-EB4)</name>
    <dbReference type="NCBI Taxonomy" id="458817"/>
    <lineage>
        <taxon>Bacteria</taxon>
        <taxon>Pseudomonadati</taxon>
        <taxon>Pseudomonadota</taxon>
        <taxon>Gammaproteobacteria</taxon>
        <taxon>Alteromonadales</taxon>
        <taxon>Shewanellaceae</taxon>
        <taxon>Shewanella</taxon>
    </lineage>
</organism>
<keyword evidence="1" id="KW-0472">Membrane</keyword>
<dbReference type="eggNOG" id="ENOG5032RAU">
    <property type="taxonomic scope" value="Bacteria"/>
</dbReference>
<name>B0TPQ6_SHEHH</name>
<accession>B0TPQ6</accession>
<gene>
    <name evidence="2" type="ordered locus">Shal_0351</name>
</gene>
<dbReference type="RefSeq" id="WP_012275482.1">
    <property type="nucleotide sequence ID" value="NC_010334.1"/>
</dbReference>
<feature type="transmembrane region" description="Helical" evidence="1">
    <location>
        <begin position="119"/>
        <end position="137"/>
    </location>
</feature>